<dbReference type="Proteomes" id="UP001221597">
    <property type="component" value="Chromosome"/>
</dbReference>
<keyword evidence="3" id="KW-1185">Reference proteome</keyword>
<proteinExistence type="predicted"/>
<dbReference type="EC" id="2.-.-.-" evidence="2"/>
<dbReference type="InterPro" id="IPR000182">
    <property type="entry name" value="GNAT_dom"/>
</dbReference>
<feature type="domain" description="N-acetyltransferase" evidence="1">
    <location>
        <begin position="18"/>
        <end position="182"/>
    </location>
</feature>
<dbReference type="SUPFAM" id="SSF55729">
    <property type="entry name" value="Acyl-CoA N-acyltransferases (Nat)"/>
    <property type="match status" value="1"/>
</dbReference>
<evidence type="ECO:0000313" key="2">
    <source>
        <dbReference type="EMBL" id="WFT74638.1"/>
    </source>
</evidence>
<keyword evidence="2" id="KW-0808">Transferase</keyword>
<dbReference type="Gene3D" id="3.40.630.30">
    <property type="match status" value="1"/>
</dbReference>
<accession>A0ABY8IWN7</accession>
<dbReference type="RefSeq" id="WP_283076634.1">
    <property type="nucleotide sequence ID" value="NZ_CP121671.1"/>
</dbReference>
<evidence type="ECO:0000259" key="1">
    <source>
        <dbReference type="PROSITE" id="PS51186"/>
    </source>
</evidence>
<dbReference type="GO" id="GO:0016740">
    <property type="term" value="F:transferase activity"/>
    <property type="evidence" value="ECO:0007669"/>
    <property type="project" value="UniProtKB-KW"/>
</dbReference>
<organism evidence="2 3">
    <name type="scientific">Halobacillus naozhouensis</name>
    <dbReference type="NCBI Taxonomy" id="554880"/>
    <lineage>
        <taxon>Bacteria</taxon>
        <taxon>Bacillati</taxon>
        <taxon>Bacillota</taxon>
        <taxon>Bacilli</taxon>
        <taxon>Bacillales</taxon>
        <taxon>Bacillaceae</taxon>
        <taxon>Halobacillus</taxon>
    </lineage>
</organism>
<gene>
    <name evidence="2" type="ORF">P9989_20180</name>
</gene>
<dbReference type="PANTHER" id="PTHR43415:SF3">
    <property type="entry name" value="GNAT-FAMILY ACETYLTRANSFERASE"/>
    <property type="match status" value="1"/>
</dbReference>
<dbReference type="InterPro" id="IPR016181">
    <property type="entry name" value="Acyl_CoA_acyltransferase"/>
</dbReference>
<dbReference type="PANTHER" id="PTHR43415">
    <property type="entry name" value="SPERMIDINE N(1)-ACETYLTRANSFERASE"/>
    <property type="match status" value="1"/>
</dbReference>
<dbReference type="EMBL" id="CP121671">
    <property type="protein sequence ID" value="WFT74638.1"/>
    <property type="molecule type" value="Genomic_DNA"/>
</dbReference>
<dbReference type="PROSITE" id="PS51186">
    <property type="entry name" value="GNAT"/>
    <property type="match status" value="1"/>
</dbReference>
<evidence type="ECO:0000313" key="3">
    <source>
        <dbReference type="Proteomes" id="UP001221597"/>
    </source>
</evidence>
<protein>
    <submittedName>
        <fullName evidence="2">GNAT family protein</fullName>
        <ecNumber evidence="2">2.-.-.-</ecNumber>
    </submittedName>
</protein>
<sequence length="189" mass="22107">MSRIDQSCNIKFLEGNRLYLRPIEQEDLDLFYRKALWDEEGRRLTGTQAVFSRAGVQNWFERNSTDSSRIDLVVCLQKNNQLIGDLAMLEIDHQNRKAVVRISIFNKAYWGHGYGTEAMSLLLEFGFNHLNLRRVGLDVFSYNERAMKSYQKLGFKQEGVIRDDLYYDGEYHDSVLMGVLKEEFTKMKG</sequence>
<name>A0ABY8IWN7_9BACI</name>
<reference evidence="2 3" key="1">
    <citation type="submission" date="2023-04" db="EMBL/GenBank/DDBJ databases">
        <title>Genome sequence of Halobacillus naozhouensis KACC 21980.</title>
        <authorList>
            <person name="Kim S."/>
            <person name="Heo J."/>
            <person name="Kwon S.-W."/>
        </authorList>
    </citation>
    <scope>NUCLEOTIDE SEQUENCE [LARGE SCALE GENOMIC DNA]</scope>
    <source>
        <strain evidence="2 3">KCTC 13234</strain>
    </source>
</reference>
<dbReference type="Pfam" id="PF13302">
    <property type="entry name" value="Acetyltransf_3"/>
    <property type="match status" value="1"/>
</dbReference>